<accession>A0ACB8DR33</accession>
<organism evidence="1 2">
    <name type="scientific">Dermacentor silvarum</name>
    <name type="common">Tick</name>
    <dbReference type="NCBI Taxonomy" id="543639"/>
    <lineage>
        <taxon>Eukaryota</taxon>
        <taxon>Metazoa</taxon>
        <taxon>Ecdysozoa</taxon>
        <taxon>Arthropoda</taxon>
        <taxon>Chelicerata</taxon>
        <taxon>Arachnida</taxon>
        <taxon>Acari</taxon>
        <taxon>Parasitiformes</taxon>
        <taxon>Ixodida</taxon>
        <taxon>Ixodoidea</taxon>
        <taxon>Ixodidae</taxon>
        <taxon>Rhipicephalinae</taxon>
        <taxon>Dermacentor</taxon>
    </lineage>
</organism>
<proteinExistence type="predicted"/>
<comment type="caution">
    <text evidence="1">The sequence shown here is derived from an EMBL/GenBank/DDBJ whole genome shotgun (WGS) entry which is preliminary data.</text>
</comment>
<name>A0ACB8DR33_DERSI</name>
<evidence type="ECO:0000313" key="2">
    <source>
        <dbReference type="Proteomes" id="UP000821865"/>
    </source>
</evidence>
<gene>
    <name evidence="1" type="ORF">HPB49_021888</name>
</gene>
<evidence type="ECO:0000313" key="1">
    <source>
        <dbReference type="EMBL" id="KAH7974942.1"/>
    </source>
</evidence>
<keyword evidence="2" id="KW-1185">Reference proteome</keyword>
<dbReference type="Proteomes" id="UP000821865">
    <property type="component" value="Chromosome 10"/>
</dbReference>
<reference evidence="1" key="1">
    <citation type="submission" date="2020-05" db="EMBL/GenBank/DDBJ databases">
        <title>Large-scale comparative analyses of tick genomes elucidate their genetic diversity and vector capacities.</title>
        <authorList>
            <person name="Jia N."/>
            <person name="Wang J."/>
            <person name="Shi W."/>
            <person name="Du L."/>
            <person name="Sun Y."/>
            <person name="Zhan W."/>
            <person name="Jiang J."/>
            <person name="Wang Q."/>
            <person name="Zhang B."/>
            <person name="Ji P."/>
            <person name="Sakyi L.B."/>
            <person name="Cui X."/>
            <person name="Yuan T."/>
            <person name="Jiang B."/>
            <person name="Yang W."/>
            <person name="Lam T.T.-Y."/>
            <person name="Chang Q."/>
            <person name="Ding S."/>
            <person name="Wang X."/>
            <person name="Zhu J."/>
            <person name="Ruan X."/>
            <person name="Zhao L."/>
            <person name="Wei J."/>
            <person name="Que T."/>
            <person name="Du C."/>
            <person name="Cheng J."/>
            <person name="Dai P."/>
            <person name="Han X."/>
            <person name="Huang E."/>
            <person name="Gao Y."/>
            <person name="Liu J."/>
            <person name="Shao H."/>
            <person name="Ye R."/>
            <person name="Li L."/>
            <person name="Wei W."/>
            <person name="Wang X."/>
            <person name="Wang C."/>
            <person name="Yang T."/>
            <person name="Huo Q."/>
            <person name="Li W."/>
            <person name="Guo W."/>
            <person name="Chen H."/>
            <person name="Zhou L."/>
            <person name="Ni X."/>
            <person name="Tian J."/>
            <person name="Zhou Y."/>
            <person name="Sheng Y."/>
            <person name="Liu T."/>
            <person name="Pan Y."/>
            <person name="Xia L."/>
            <person name="Li J."/>
            <person name="Zhao F."/>
            <person name="Cao W."/>
        </authorList>
    </citation>
    <scope>NUCLEOTIDE SEQUENCE</scope>
    <source>
        <strain evidence="1">Dsil-2018</strain>
    </source>
</reference>
<protein>
    <submittedName>
        <fullName evidence="1">Uncharacterized protein</fullName>
    </submittedName>
</protein>
<sequence length="549" mass="60733">MLLHVTLVEQDASYTDHDKAKAREPQKKKKKVMADGVDSLLAANQANLSVSALQPGPTDPGCSRLASIASSPHNHWRTALAACSVAAFLVLSTVIVSLGAYLTKRQGRIEVPSSGGGRPFCCPHEAELMARFVNWTVSPCDDFFAYVCSRAEGGPSGDIDEDSELQRAVITGVMPADVPMSRVARFLTAYYQTCVRTIARYDYFSSSLANAFLRDTGDLLRKANSREAMTFNAIVSMRYSFPGVIDVSYKIERERCAAAFESFVVWRQGTMSQPMAAALLIKKFGISKILEAAMSTLGFSLKDVPVITVQGLKEIRLLYEMFNGNESPGSKAAYLLWHAVVSGVEEFNVPEGEFSPFLFETCGESLFTLHAVWDLLRVELLTSGEKDAQARNIFATIKDTAHKHFKESPLFDAEDLDELEEFFKKVVLVTPTSVNKAPIPVPEATQDFAQNLLKANAFEVTISAARLSTLSATRMYTYRDVSIVEDRYILLSPTSYSYIRTDTASESHLPNMALLGELLAESLWIMALNIMKGKSKTVAKMKRLRRVLR</sequence>
<dbReference type="EMBL" id="CM023479">
    <property type="protein sequence ID" value="KAH7974942.1"/>
    <property type="molecule type" value="Genomic_DNA"/>
</dbReference>